<keyword evidence="2" id="KW-1185">Reference proteome</keyword>
<dbReference type="AlphaFoldDB" id="A0A401SW81"/>
<accession>A0A401SW81</accession>
<evidence type="ECO:0000313" key="2">
    <source>
        <dbReference type="Proteomes" id="UP000287033"/>
    </source>
</evidence>
<protein>
    <submittedName>
        <fullName evidence="1">Uncharacterized protein</fullName>
    </submittedName>
</protein>
<dbReference type="Proteomes" id="UP000287033">
    <property type="component" value="Unassembled WGS sequence"/>
</dbReference>
<name>A0A401SW81_CHIPU</name>
<reference evidence="1 2" key="1">
    <citation type="journal article" date="2018" name="Nat. Ecol. Evol.">
        <title>Shark genomes provide insights into elasmobranch evolution and the origin of vertebrates.</title>
        <authorList>
            <person name="Hara Y"/>
            <person name="Yamaguchi K"/>
            <person name="Onimaru K"/>
            <person name="Kadota M"/>
            <person name="Koyanagi M"/>
            <person name="Keeley SD"/>
            <person name="Tatsumi K"/>
            <person name="Tanaka K"/>
            <person name="Motone F"/>
            <person name="Kageyama Y"/>
            <person name="Nozu R"/>
            <person name="Adachi N"/>
            <person name="Nishimura O"/>
            <person name="Nakagawa R"/>
            <person name="Tanegashima C"/>
            <person name="Kiyatake I"/>
            <person name="Matsumoto R"/>
            <person name="Murakumo K"/>
            <person name="Nishida K"/>
            <person name="Terakita A"/>
            <person name="Kuratani S"/>
            <person name="Sato K"/>
            <person name="Hyodo S Kuraku.S."/>
        </authorList>
    </citation>
    <scope>NUCLEOTIDE SEQUENCE [LARGE SCALE GENOMIC DNA]</scope>
</reference>
<dbReference type="EMBL" id="BEZZ01000620">
    <property type="protein sequence ID" value="GCC34655.1"/>
    <property type="molecule type" value="Genomic_DNA"/>
</dbReference>
<proteinExistence type="predicted"/>
<organism evidence="1 2">
    <name type="scientific">Chiloscyllium punctatum</name>
    <name type="common">Brownbanded bambooshark</name>
    <name type="synonym">Hemiscyllium punctatum</name>
    <dbReference type="NCBI Taxonomy" id="137246"/>
    <lineage>
        <taxon>Eukaryota</taxon>
        <taxon>Metazoa</taxon>
        <taxon>Chordata</taxon>
        <taxon>Craniata</taxon>
        <taxon>Vertebrata</taxon>
        <taxon>Chondrichthyes</taxon>
        <taxon>Elasmobranchii</taxon>
        <taxon>Galeomorphii</taxon>
        <taxon>Galeoidea</taxon>
        <taxon>Orectolobiformes</taxon>
        <taxon>Hemiscylliidae</taxon>
        <taxon>Chiloscyllium</taxon>
    </lineage>
</organism>
<sequence>MLDVKCRILFPQHTGHAHLGTGPQAGHLFRQQGPLAGSCRVGNVEEDGAYNLRRYRRHPVSHSSQSF</sequence>
<gene>
    <name evidence="1" type="ORF">chiPu_0013130</name>
</gene>
<evidence type="ECO:0000313" key="1">
    <source>
        <dbReference type="EMBL" id="GCC34655.1"/>
    </source>
</evidence>
<comment type="caution">
    <text evidence="1">The sequence shown here is derived from an EMBL/GenBank/DDBJ whole genome shotgun (WGS) entry which is preliminary data.</text>
</comment>